<dbReference type="Proteomes" id="UP000198307">
    <property type="component" value="Unassembled WGS sequence"/>
</dbReference>
<gene>
    <name evidence="1" type="ORF">SAMN05444959_101476</name>
</gene>
<accession>A0A239PP15</accession>
<dbReference type="AlphaFoldDB" id="A0A239PP15"/>
<keyword evidence="2" id="KW-1185">Reference proteome</keyword>
<dbReference type="EMBL" id="FZQB01000001">
    <property type="protein sequence ID" value="SNT68914.1"/>
    <property type="molecule type" value="Genomic_DNA"/>
</dbReference>
<name>A0A239PP15_9RHOB</name>
<protein>
    <submittedName>
        <fullName evidence="1">Uncharacterized protein</fullName>
    </submittedName>
</protein>
<proteinExistence type="predicted"/>
<sequence>MIDPGPNLCDKRDMIFLRTLVLWAAMALILPWGAFAGGHGADGFAARSMAVVQQSSASTGDQAVPAPELRAKRGCHGPAMVGSPCQPDSVLLPISVGLTDLPTGLRLWPAEAIRRDGRAVLAILDPPKPV</sequence>
<evidence type="ECO:0000313" key="2">
    <source>
        <dbReference type="Proteomes" id="UP000198307"/>
    </source>
</evidence>
<reference evidence="1 2" key="1">
    <citation type="submission" date="2017-07" db="EMBL/GenBank/DDBJ databases">
        <authorList>
            <person name="Sun Z.S."/>
            <person name="Albrecht U."/>
            <person name="Echele G."/>
            <person name="Lee C.C."/>
        </authorList>
    </citation>
    <scope>NUCLEOTIDE SEQUENCE [LARGE SCALE GENOMIC DNA]</scope>
    <source>
        <strain evidence="1 2">DSM 14827</strain>
    </source>
</reference>
<evidence type="ECO:0000313" key="1">
    <source>
        <dbReference type="EMBL" id="SNT68914.1"/>
    </source>
</evidence>
<organism evidence="1 2">
    <name type="scientific">Paracoccus seriniphilus</name>
    <dbReference type="NCBI Taxonomy" id="184748"/>
    <lineage>
        <taxon>Bacteria</taxon>
        <taxon>Pseudomonadati</taxon>
        <taxon>Pseudomonadota</taxon>
        <taxon>Alphaproteobacteria</taxon>
        <taxon>Rhodobacterales</taxon>
        <taxon>Paracoccaceae</taxon>
        <taxon>Paracoccus</taxon>
    </lineage>
</organism>